<keyword evidence="3" id="KW-1185">Reference proteome</keyword>
<sequence length="371" mass="38176">MEAVLNNVPFAHRAFAIADASSVAFARRGAVDAAREVGLSETNAGRVALVVTEAATNILKHAGQGEILVRGLHTAEPDPFGSYAGASGVAGVEVFALDNGPGIGDLNAAFADGHSSTGTPGTGLGAIRRLSDELSVYSQAGIGTAIRALVQTGSQDPARSGTLDIGMIGVCYPGETVCGDAWAINTDTQGLTLLVVDGLGHGVDAHRAAASAVGILQLNPGRPPAELLERMHDALRPTRGAAGAVARIDLAAATVTFAGIGNISGCVIAEHDAGFDPAGRTRGAGTSPSRQLVSHNGIVGHTMRKTQEFTAPWPRGCMLVMHSDGIGTRWDVARYPGLSHRPAALIAAVLYRDFSRRHDDATVVVVKANHV</sequence>
<dbReference type="PANTHER" id="PTHR35801">
    <property type="entry name" value="PHOSPHOSERINE PHOSPHATASE RSBX"/>
    <property type="match status" value="1"/>
</dbReference>
<organism evidence="2 3">
    <name type="scientific">Pararobbsia alpina</name>
    <dbReference type="NCBI Taxonomy" id="621374"/>
    <lineage>
        <taxon>Bacteria</taxon>
        <taxon>Pseudomonadati</taxon>
        <taxon>Pseudomonadota</taxon>
        <taxon>Betaproteobacteria</taxon>
        <taxon>Burkholderiales</taxon>
        <taxon>Burkholderiaceae</taxon>
        <taxon>Pararobbsia</taxon>
    </lineage>
</organism>
<dbReference type="InterPro" id="IPR036890">
    <property type="entry name" value="HATPase_C_sf"/>
</dbReference>
<dbReference type="AlphaFoldDB" id="A0A6S7CFC2"/>
<protein>
    <recommendedName>
        <fullName evidence="1">PPM-type phosphatase domain-containing protein</fullName>
    </recommendedName>
</protein>
<accession>A0A6S7CFC2</accession>
<dbReference type="Pfam" id="PF07228">
    <property type="entry name" value="SpoIIE"/>
    <property type="match status" value="1"/>
</dbReference>
<dbReference type="InterPro" id="IPR003594">
    <property type="entry name" value="HATPase_dom"/>
</dbReference>
<dbReference type="InterPro" id="IPR036457">
    <property type="entry name" value="PPM-type-like_dom_sf"/>
</dbReference>
<dbReference type="Gene3D" id="3.30.565.10">
    <property type="entry name" value="Histidine kinase-like ATPase, C-terminal domain"/>
    <property type="match status" value="1"/>
</dbReference>
<dbReference type="SUPFAM" id="SSF55874">
    <property type="entry name" value="ATPase domain of HSP90 chaperone/DNA topoisomerase II/histidine kinase"/>
    <property type="match status" value="1"/>
</dbReference>
<evidence type="ECO:0000313" key="2">
    <source>
        <dbReference type="EMBL" id="CAB3778922.1"/>
    </source>
</evidence>
<dbReference type="Gene3D" id="3.60.40.10">
    <property type="entry name" value="PPM-type phosphatase domain"/>
    <property type="match status" value="1"/>
</dbReference>
<dbReference type="CDD" id="cd16934">
    <property type="entry name" value="HATPase_RsbT-like"/>
    <property type="match status" value="1"/>
</dbReference>
<dbReference type="PANTHER" id="PTHR35801:SF1">
    <property type="entry name" value="PHOSPHOSERINE PHOSPHATASE RSBX"/>
    <property type="match status" value="1"/>
</dbReference>
<dbReference type="Pfam" id="PF13581">
    <property type="entry name" value="HATPase_c_2"/>
    <property type="match status" value="1"/>
</dbReference>
<evidence type="ECO:0000313" key="3">
    <source>
        <dbReference type="Proteomes" id="UP000494115"/>
    </source>
</evidence>
<dbReference type="RefSeq" id="WP_175103237.1">
    <property type="nucleotide sequence ID" value="NZ_CADIKM010000002.1"/>
</dbReference>
<reference evidence="2 3" key="1">
    <citation type="submission" date="2020-04" db="EMBL/GenBank/DDBJ databases">
        <authorList>
            <person name="De Canck E."/>
        </authorList>
    </citation>
    <scope>NUCLEOTIDE SEQUENCE [LARGE SCALE GENOMIC DNA]</scope>
    <source>
        <strain evidence="2 3">LMG 28138</strain>
    </source>
</reference>
<dbReference type="InterPro" id="IPR039248">
    <property type="entry name" value="Ptase_RsbX"/>
</dbReference>
<gene>
    <name evidence="2" type="ORF">LMG28138_00698</name>
</gene>
<dbReference type="SUPFAM" id="SSF81606">
    <property type="entry name" value="PP2C-like"/>
    <property type="match status" value="1"/>
</dbReference>
<dbReference type="InterPro" id="IPR001932">
    <property type="entry name" value="PPM-type_phosphatase-like_dom"/>
</dbReference>
<name>A0A6S7CFC2_9BURK</name>
<dbReference type="Proteomes" id="UP000494115">
    <property type="component" value="Unassembled WGS sequence"/>
</dbReference>
<evidence type="ECO:0000259" key="1">
    <source>
        <dbReference type="SMART" id="SM00331"/>
    </source>
</evidence>
<proteinExistence type="predicted"/>
<dbReference type="EMBL" id="CADIKM010000002">
    <property type="protein sequence ID" value="CAB3778922.1"/>
    <property type="molecule type" value="Genomic_DNA"/>
</dbReference>
<feature type="domain" description="PPM-type phosphatase" evidence="1">
    <location>
        <begin position="162"/>
        <end position="368"/>
    </location>
</feature>
<dbReference type="SMART" id="SM00331">
    <property type="entry name" value="PP2C_SIG"/>
    <property type="match status" value="1"/>
</dbReference>